<proteinExistence type="predicted"/>
<reference evidence="2" key="4">
    <citation type="submission" date="2019-03" db="UniProtKB">
        <authorList>
            <consortium name="EnsemblPlants"/>
        </authorList>
    </citation>
    <scope>IDENTIFICATION</scope>
</reference>
<evidence type="ECO:0000313" key="2">
    <source>
        <dbReference type="EnsemblPlants" id="AET4Gv20724400.1"/>
    </source>
</evidence>
<sequence>VGSKAHADPSLPGRSALLSFPRAPLRPASADLSGRRPTNISPRAAARYFRPRAAPPPVASATLEKRRHVGAKRASVPLIFAGGGEILASRPVLPSFLRPSAWLAHPFFACLLLFLSPPLLPCRPRESTPAEFHGSSLLPATVCSLARSICLPWGSVLGPDLLRLFLIVFRSLGLQISSAPVSSPASTRAGSIQGDLRLPCPPSLGSSSCPPLRATSPQGNPRGRDPSF</sequence>
<dbReference type="Proteomes" id="UP000015105">
    <property type="component" value="Chromosome 4D"/>
</dbReference>
<feature type="region of interest" description="Disordered" evidence="1">
    <location>
        <begin position="198"/>
        <end position="228"/>
    </location>
</feature>
<keyword evidence="3" id="KW-1185">Reference proteome</keyword>
<evidence type="ECO:0000256" key="1">
    <source>
        <dbReference type="SAM" id="MobiDB-lite"/>
    </source>
</evidence>
<name>A0A453IYE2_AEGTS</name>
<accession>A0A453IYE2</accession>
<reference evidence="2" key="5">
    <citation type="journal article" date="2021" name="G3 (Bethesda)">
        <title>Aegilops tauschii genome assembly Aet v5.0 features greater sequence contiguity and improved annotation.</title>
        <authorList>
            <person name="Wang L."/>
            <person name="Zhu T."/>
            <person name="Rodriguez J.C."/>
            <person name="Deal K.R."/>
            <person name="Dubcovsky J."/>
            <person name="McGuire P.E."/>
            <person name="Lux T."/>
            <person name="Spannagl M."/>
            <person name="Mayer K.F.X."/>
            <person name="Baldrich P."/>
            <person name="Meyers B.C."/>
            <person name="Huo N."/>
            <person name="Gu Y.Q."/>
            <person name="Zhou H."/>
            <person name="Devos K.M."/>
            <person name="Bennetzen J.L."/>
            <person name="Unver T."/>
            <person name="Budak H."/>
            <person name="Gulick P.J."/>
            <person name="Galiba G."/>
            <person name="Kalapos B."/>
            <person name="Nelson D.R."/>
            <person name="Li P."/>
            <person name="You F.M."/>
            <person name="Luo M.C."/>
            <person name="Dvorak J."/>
        </authorList>
    </citation>
    <scope>NUCLEOTIDE SEQUENCE [LARGE SCALE GENOMIC DNA]</scope>
    <source>
        <strain evidence="2">cv. AL8/78</strain>
    </source>
</reference>
<reference evidence="2" key="3">
    <citation type="journal article" date="2017" name="Nature">
        <title>Genome sequence of the progenitor of the wheat D genome Aegilops tauschii.</title>
        <authorList>
            <person name="Luo M.C."/>
            <person name="Gu Y.Q."/>
            <person name="Puiu D."/>
            <person name="Wang H."/>
            <person name="Twardziok S.O."/>
            <person name="Deal K.R."/>
            <person name="Huo N."/>
            <person name="Zhu T."/>
            <person name="Wang L."/>
            <person name="Wang Y."/>
            <person name="McGuire P.E."/>
            <person name="Liu S."/>
            <person name="Long H."/>
            <person name="Ramasamy R.K."/>
            <person name="Rodriguez J.C."/>
            <person name="Van S.L."/>
            <person name="Yuan L."/>
            <person name="Wang Z."/>
            <person name="Xia Z."/>
            <person name="Xiao L."/>
            <person name="Anderson O.D."/>
            <person name="Ouyang S."/>
            <person name="Liang Y."/>
            <person name="Zimin A.V."/>
            <person name="Pertea G."/>
            <person name="Qi P."/>
            <person name="Bennetzen J.L."/>
            <person name="Dai X."/>
            <person name="Dawson M.W."/>
            <person name="Muller H.G."/>
            <person name="Kugler K."/>
            <person name="Rivarola-Duarte L."/>
            <person name="Spannagl M."/>
            <person name="Mayer K.F.X."/>
            <person name="Lu F.H."/>
            <person name="Bevan M.W."/>
            <person name="Leroy P."/>
            <person name="Li P."/>
            <person name="You F.M."/>
            <person name="Sun Q."/>
            <person name="Liu Z."/>
            <person name="Lyons E."/>
            <person name="Wicker T."/>
            <person name="Salzberg S.L."/>
            <person name="Devos K.M."/>
            <person name="Dvorak J."/>
        </authorList>
    </citation>
    <scope>NUCLEOTIDE SEQUENCE [LARGE SCALE GENOMIC DNA]</scope>
    <source>
        <strain evidence="2">cv. AL8/78</strain>
    </source>
</reference>
<dbReference type="Gramene" id="AET4Gv20724400.1">
    <property type="protein sequence ID" value="AET4Gv20724400.1"/>
    <property type="gene ID" value="AET4Gv20724400"/>
</dbReference>
<dbReference type="AlphaFoldDB" id="A0A453IYE2"/>
<evidence type="ECO:0000313" key="3">
    <source>
        <dbReference type="Proteomes" id="UP000015105"/>
    </source>
</evidence>
<protein>
    <submittedName>
        <fullName evidence="2">Uncharacterized protein</fullName>
    </submittedName>
</protein>
<feature type="compositionally biased region" description="Low complexity" evidence="1">
    <location>
        <begin position="203"/>
        <end position="213"/>
    </location>
</feature>
<organism evidence="2 3">
    <name type="scientific">Aegilops tauschii subsp. strangulata</name>
    <name type="common">Goatgrass</name>
    <dbReference type="NCBI Taxonomy" id="200361"/>
    <lineage>
        <taxon>Eukaryota</taxon>
        <taxon>Viridiplantae</taxon>
        <taxon>Streptophyta</taxon>
        <taxon>Embryophyta</taxon>
        <taxon>Tracheophyta</taxon>
        <taxon>Spermatophyta</taxon>
        <taxon>Magnoliopsida</taxon>
        <taxon>Liliopsida</taxon>
        <taxon>Poales</taxon>
        <taxon>Poaceae</taxon>
        <taxon>BOP clade</taxon>
        <taxon>Pooideae</taxon>
        <taxon>Triticodae</taxon>
        <taxon>Triticeae</taxon>
        <taxon>Triticinae</taxon>
        <taxon>Aegilops</taxon>
    </lineage>
</organism>
<reference evidence="3" key="1">
    <citation type="journal article" date="2014" name="Science">
        <title>Ancient hybridizations among the ancestral genomes of bread wheat.</title>
        <authorList>
            <consortium name="International Wheat Genome Sequencing Consortium,"/>
            <person name="Marcussen T."/>
            <person name="Sandve S.R."/>
            <person name="Heier L."/>
            <person name="Spannagl M."/>
            <person name="Pfeifer M."/>
            <person name="Jakobsen K.S."/>
            <person name="Wulff B.B."/>
            <person name="Steuernagel B."/>
            <person name="Mayer K.F."/>
            <person name="Olsen O.A."/>
        </authorList>
    </citation>
    <scope>NUCLEOTIDE SEQUENCE [LARGE SCALE GENOMIC DNA]</scope>
    <source>
        <strain evidence="3">cv. AL8/78</strain>
    </source>
</reference>
<dbReference type="EnsemblPlants" id="AET4Gv20724400.1">
    <property type="protein sequence ID" value="AET4Gv20724400.1"/>
    <property type="gene ID" value="AET4Gv20724400"/>
</dbReference>
<reference evidence="3" key="2">
    <citation type="journal article" date="2017" name="Nat. Plants">
        <title>The Aegilops tauschii genome reveals multiple impacts of transposons.</title>
        <authorList>
            <person name="Zhao G."/>
            <person name="Zou C."/>
            <person name="Li K."/>
            <person name="Wang K."/>
            <person name="Li T."/>
            <person name="Gao L."/>
            <person name="Zhang X."/>
            <person name="Wang H."/>
            <person name="Yang Z."/>
            <person name="Liu X."/>
            <person name="Jiang W."/>
            <person name="Mao L."/>
            <person name="Kong X."/>
            <person name="Jiao Y."/>
            <person name="Jia J."/>
        </authorList>
    </citation>
    <scope>NUCLEOTIDE SEQUENCE [LARGE SCALE GENOMIC DNA]</scope>
    <source>
        <strain evidence="3">cv. AL8/78</strain>
    </source>
</reference>